<keyword evidence="1" id="KW-0472">Membrane</keyword>
<accession>A0A1F6EAU5</accession>
<proteinExistence type="predicted"/>
<dbReference type="EMBL" id="MFLL01000001">
    <property type="protein sequence ID" value="OGG70799.1"/>
    <property type="molecule type" value="Genomic_DNA"/>
</dbReference>
<comment type="caution">
    <text evidence="2">The sequence shown here is derived from an EMBL/GenBank/DDBJ whole genome shotgun (WGS) entry which is preliminary data.</text>
</comment>
<reference evidence="2 3" key="1">
    <citation type="journal article" date="2016" name="Nat. Commun.">
        <title>Thousands of microbial genomes shed light on interconnected biogeochemical processes in an aquifer system.</title>
        <authorList>
            <person name="Anantharaman K."/>
            <person name="Brown C.T."/>
            <person name="Hug L.A."/>
            <person name="Sharon I."/>
            <person name="Castelle C.J."/>
            <person name="Probst A.J."/>
            <person name="Thomas B.C."/>
            <person name="Singh A."/>
            <person name="Wilkins M.J."/>
            <person name="Karaoz U."/>
            <person name="Brodie E.L."/>
            <person name="Williams K.H."/>
            <person name="Hubbard S.S."/>
            <person name="Banfield J.F."/>
        </authorList>
    </citation>
    <scope>NUCLEOTIDE SEQUENCE [LARGE SCALE GENOMIC DNA]</scope>
</reference>
<evidence type="ECO:0000256" key="1">
    <source>
        <dbReference type="SAM" id="Phobius"/>
    </source>
</evidence>
<keyword evidence="1" id="KW-1133">Transmembrane helix</keyword>
<evidence type="ECO:0000313" key="2">
    <source>
        <dbReference type="EMBL" id="OGG70799.1"/>
    </source>
</evidence>
<sequence length="373" mass="41074">MARANKVSRLGRSRMVPAVFGVAVGVGCVFLLYAVVSDMFGVSYYSALAEVTEGKPVPVLPKIDTADYDRRMLVLALATTTLPAPEPVSTSTATTTPKKVPLWPAKTVYPNAGALLPFNRIIAYYGNFYSKGMGVLGEYPEDVMLAKLRAEVANWEAADPTTPVIPAIHYILVTAQEAAGKDSMYRARMPDSQIDIALDMAKKVSGVVFIDFQVGLSTLQKELPVYEEYLKLPNVHVGVDPEFSMKGGEKPGTVIGTFNADDINWVGQYLAGLVRDNNLPPKILVIHRFTDDMLTGYKRITPLPEVQIVVDMDGWGFPAKKINTYNTVVASEPIQFTGFKLFYKNDTKPPSAGMLSPQEILRLKPRPIYIQYQ</sequence>
<feature type="transmembrane region" description="Helical" evidence="1">
    <location>
        <begin position="15"/>
        <end position="36"/>
    </location>
</feature>
<evidence type="ECO:0000313" key="3">
    <source>
        <dbReference type="Proteomes" id="UP000176914"/>
    </source>
</evidence>
<keyword evidence="1" id="KW-0812">Transmembrane</keyword>
<name>A0A1F6EAU5_9BACT</name>
<protein>
    <recommendedName>
        <fullName evidence="4">Lipoprotein</fullName>
    </recommendedName>
</protein>
<evidence type="ECO:0008006" key="4">
    <source>
        <dbReference type="Google" id="ProtNLM"/>
    </source>
</evidence>
<dbReference type="PROSITE" id="PS51257">
    <property type="entry name" value="PROKAR_LIPOPROTEIN"/>
    <property type="match status" value="1"/>
</dbReference>
<dbReference type="AlphaFoldDB" id="A0A1F6EAU5"/>
<organism evidence="2 3">
    <name type="scientific">Candidatus Kaiserbacteria bacterium RIFCSPHIGHO2_02_FULL_55_25</name>
    <dbReference type="NCBI Taxonomy" id="1798498"/>
    <lineage>
        <taxon>Bacteria</taxon>
        <taxon>Candidatus Kaiseribacteriota</taxon>
    </lineage>
</organism>
<dbReference type="Proteomes" id="UP000176914">
    <property type="component" value="Unassembled WGS sequence"/>
</dbReference>
<gene>
    <name evidence="2" type="ORF">A3C20_04750</name>
</gene>